<reference evidence="1" key="1">
    <citation type="submission" date="2021-06" db="EMBL/GenBank/DDBJ databases">
        <authorList>
            <person name="Kallberg Y."/>
            <person name="Tangrot J."/>
            <person name="Rosling A."/>
        </authorList>
    </citation>
    <scope>NUCLEOTIDE SEQUENCE</scope>
    <source>
        <strain evidence="1">MA461A</strain>
    </source>
</reference>
<sequence length="169" mass="18576">RSCSELPNIRNNSSANNQLSNNSNNGINNGNNPNGTTPQKTLQALLALINNSGISNNSENQTSYLSIPEEDGPLFLPTKRSIRPRSIVNTLILQKRQAKTKIVNLIDLEETGGNKDPDVEMEEVNEAQENQELPDPIAQNQEKVDLVESCDASKVESPKVNKKEDVKVV</sequence>
<protein>
    <submittedName>
        <fullName evidence="1">16909_t:CDS:1</fullName>
    </submittedName>
</protein>
<organism evidence="1 2">
    <name type="scientific">Racocetra persica</name>
    <dbReference type="NCBI Taxonomy" id="160502"/>
    <lineage>
        <taxon>Eukaryota</taxon>
        <taxon>Fungi</taxon>
        <taxon>Fungi incertae sedis</taxon>
        <taxon>Mucoromycota</taxon>
        <taxon>Glomeromycotina</taxon>
        <taxon>Glomeromycetes</taxon>
        <taxon>Diversisporales</taxon>
        <taxon>Gigasporaceae</taxon>
        <taxon>Racocetra</taxon>
    </lineage>
</organism>
<keyword evidence="2" id="KW-1185">Reference proteome</keyword>
<dbReference type="EMBL" id="CAJVQC010015367">
    <property type="protein sequence ID" value="CAG8666220.1"/>
    <property type="molecule type" value="Genomic_DNA"/>
</dbReference>
<accession>A0ACA9NQV4</accession>
<proteinExistence type="predicted"/>
<feature type="non-terminal residue" evidence="1">
    <location>
        <position position="1"/>
    </location>
</feature>
<evidence type="ECO:0000313" key="1">
    <source>
        <dbReference type="EMBL" id="CAG8666220.1"/>
    </source>
</evidence>
<comment type="caution">
    <text evidence="1">The sequence shown here is derived from an EMBL/GenBank/DDBJ whole genome shotgun (WGS) entry which is preliminary data.</text>
</comment>
<name>A0ACA9NQV4_9GLOM</name>
<gene>
    <name evidence="1" type="ORF">RPERSI_LOCUS8479</name>
</gene>
<evidence type="ECO:0000313" key="2">
    <source>
        <dbReference type="Proteomes" id="UP000789920"/>
    </source>
</evidence>
<dbReference type="Proteomes" id="UP000789920">
    <property type="component" value="Unassembled WGS sequence"/>
</dbReference>